<evidence type="ECO:0000313" key="2">
    <source>
        <dbReference type="Proteomes" id="UP000541558"/>
    </source>
</evidence>
<accession>A0A8H5C9N8</accession>
<dbReference type="Proteomes" id="UP000541558">
    <property type="component" value="Unassembled WGS sequence"/>
</dbReference>
<gene>
    <name evidence="1" type="ORF">D9611_006495</name>
</gene>
<dbReference type="OrthoDB" id="10434491at2759"/>
<proteinExistence type="predicted"/>
<protein>
    <submittedName>
        <fullName evidence="1">Uncharacterized protein</fullName>
    </submittedName>
</protein>
<name>A0A8H5C9N8_9AGAR</name>
<dbReference type="AlphaFoldDB" id="A0A8H5C9N8"/>
<dbReference type="EMBL" id="JAACJK010000058">
    <property type="protein sequence ID" value="KAF5336577.1"/>
    <property type="molecule type" value="Genomic_DNA"/>
</dbReference>
<evidence type="ECO:0000313" key="1">
    <source>
        <dbReference type="EMBL" id="KAF5336577.1"/>
    </source>
</evidence>
<reference evidence="1 2" key="1">
    <citation type="journal article" date="2020" name="ISME J.">
        <title>Uncovering the hidden diversity of litter-decomposition mechanisms in mushroom-forming fungi.</title>
        <authorList>
            <person name="Floudas D."/>
            <person name="Bentzer J."/>
            <person name="Ahren D."/>
            <person name="Johansson T."/>
            <person name="Persson P."/>
            <person name="Tunlid A."/>
        </authorList>
    </citation>
    <scope>NUCLEOTIDE SEQUENCE [LARGE SCALE GENOMIC DNA]</scope>
    <source>
        <strain evidence="1 2">CBS 175.51</strain>
    </source>
</reference>
<sequence length="230" mass="24994">MYHNSPTPSTLFLSLRTLAPEMPDAVEELSYTPHNALPPPGPTLRATIPLPLDTTEAPFNLHHLLMRQNPPLSSSIVWDVRTSPYSAEAPSLSMHYRHLAGPHIVIPPWLLESAANPPQKYIAVRGDEGCHIHSSIFTLYPTANLVGAYVTILDVLVGVSRAGTGRRRCACDLVDAAPAKTDGNLLFSQGRSQIYEWGGGGGRRLGTASWMWAGLGADVMEAGVWMLHLK</sequence>
<organism evidence="1 2">
    <name type="scientific">Ephemerocybe angulata</name>
    <dbReference type="NCBI Taxonomy" id="980116"/>
    <lineage>
        <taxon>Eukaryota</taxon>
        <taxon>Fungi</taxon>
        <taxon>Dikarya</taxon>
        <taxon>Basidiomycota</taxon>
        <taxon>Agaricomycotina</taxon>
        <taxon>Agaricomycetes</taxon>
        <taxon>Agaricomycetidae</taxon>
        <taxon>Agaricales</taxon>
        <taxon>Agaricineae</taxon>
        <taxon>Psathyrellaceae</taxon>
        <taxon>Ephemerocybe</taxon>
    </lineage>
</organism>
<keyword evidence="2" id="KW-1185">Reference proteome</keyword>
<comment type="caution">
    <text evidence="1">The sequence shown here is derived from an EMBL/GenBank/DDBJ whole genome shotgun (WGS) entry which is preliminary data.</text>
</comment>